<dbReference type="RefSeq" id="WP_057961540.1">
    <property type="nucleotide sequence ID" value="NZ_BAAAXO010000025.1"/>
</dbReference>
<dbReference type="EMBL" id="NCXI01000021">
    <property type="protein sequence ID" value="PAK85079.1"/>
    <property type="molecule type" value="Genomic_DNA"/>
</dbReference>
<evidence type="ECO:0000313" key="3">
    <source>
        <dbReference type="Proteomes" id="UP000216802"/>
    </source>
</evidence>
<dbReference type="AlphaFoldDB" id="A0A269YI31"/>
<sequence length="120" mass="14841">MYEIDFYEDRNGHSELQDFLEALNQSHRKEDLVLLRKIIFQLELLSQLGPQLREPHAKFLKGYRYPVMEPRPMPERIFYVQWHDKRFVLLSHYTKRQNKTNKHEVLRAIRLYEDWIERRG</sequence>
<dbReference type="Pfam" id="PF05973">
    <property type="entry name" value="Gp49"/>
    <property type="match status" value="1"/>
</dbReference>
<dbReference type="Proteomes" id="UP000216802">
    <property type="component" value="Unassembled WGS sequence"/>
</dbReference>
<reference evidence="2 4" key="2">
    <citation type="journal article" date="2019" name="Appl. Microbiol. Biotechnol.">
        <title>Uncovering carbohydrate metabolism through a genotype-phenotype association study of 56 lactic acid bacteria genomes.</title>
        <authorList>
            <person name="Buron-Moles G."/>
            <person name="Chailyan A."/>
            <person name="Dolejs I."/>
            <person name="Forster J."/>
            <person name="Miks M.H."/>
        </authorList>
    </citation>
    <scope>NUCLEOTIDE SEQUENCE [LARGE SCALE GENOMIC DNA]</scope>
    <source>
        <strain evidence="2 4">DSM 10551</strain>
    </source>
</reference>
<reference evidence="1 3" key="1">
    <citation type="submission" date="2017-04" db="EMBL/GenBank/DDBJ databases">
        <title>Kefir bacterial isolates.</title>
        <authorList>
            <person name="Kim Y."/>
            <person name="Blasche S."/>
            <person name="Patil K.R."/>
        </authorList>
    </citation>
    <scope>NUCLEOTIDE SEQUENCE [LARGE SCALE GENOMIC DNA]</scope>
    <source>
        <strain evidence="1 3">OG2</strain>
    </source>
</reference>
<evidence type="ECO:0000313" key="1">
    <source>
        <dbReference type="EMBL" id="PAK85079.1"/>
    </source>
</evidence>
<dbReference type="InterPro" id="IPR009241">
    <property type="entry name" value="HigB-like"/>
</dbReference>
<protein>
    <submittedName>
        <fullName evidence="1">Addiction module toxin RelE</fullName>
    </submittedName>
</protein>
<keyword evidence="4" id="KW-1185">Reference proteome</keyword>
<comment type="caution">
    <text evidence="1">The sequence shown here is derived from an EMBL/GenBank/DDBJ whole genome shotgun (WGS) entry which is preliminary data.</text>
</comment>
<proteinExistence type="predicted"/>
<evidence type="ECO:0000313" key="4">
    <source>
        <dbReference type="Proteomes" id="UP000294668"/>
    </source>
</evidence>
<organism evidence="1 3">
    <name type="scientific">Lentilactobacillus parakefiri</name>
    <dbReference type="NCBI Taxonomy" id="152332"/>
    <lineage>
        <taxon>Bacteria</taxon>
        <taxon>Bacillati</taxon>
        <taxon>Bacillota</taxon>
        <taxon>Bacilli</taxon>
        <taxon>Lactobacillales</taxon>
        <taxon>Lactobacillaceae</taxon>
        <taxon>Lentilactobacillus</taxon>
    </lineage>
</organism>
<dbReference type="EMBL" id="PUFL01000032">
    <property type="protein sequence ID" value="TDG93422.1"/>
    <property type="molecule type" value="Genomic_DNA"/>
</dbReference>
<dbReference type="OrthoDB" id="573082at2"/>
<gene>
    <name evidence="1" type="ORF">B8W98_04270</name>
    <name evidence="2" type="ORF">C5L28_000333</name>
</gene>
<dbReference type="Proteomes" id="UP000294668">
    <property type="component" value="Unassembled WGS sequence"/>
</dbReference>
<accession>A0A269YI31</accession>
<reference evidence="2" key="3">
    <citation type="submission" date="2019-02" db="EMBL/GenBank/DDBJ databases">
        <authorList>
            <person name="Buron G."/>
            <person name="Chaylann A."/>
            <person name="Dolejs I."/>
            <person name="Forster J."/>
            <person name="Miks M.H."/>
        </authorList>
    </citation>
    <scope>NUCLEOTIDE SEQUENCE</scope>
    <source>
        <strain evidence="2">DSM 10551</strain>
    </source>
</reference>
<name>A0A269YI31_9LACO</name>
<evidence type="ECO:0000313" key="2">
    <source>
        <dbReference type="EMBL" id="TDG93422.1"/>
    </source>
</evidence>